<organism evidence="2 3">
    <name type="scientific">Lactuca sativa</name>
    <name type="common">Garden lettuce</name>
    <dbReference type="NCBI Taxonomy" id="4236"/>
    <lineage>
        <taxon>Eukaryota</taxon>
        <taxon>Viridiplantae</taxon>
        <taxon>Streptophyta</taxon>
        <taxon>Embryophyta</taxon>
        <taxon>Tracheophyta</taxon>
        <taxon>Spermatophyta</taxon>
        <taxon>Magnoliopsida</taxon>
        <taxon>eudicotyledons</taxon>
        <taxon>Gunneridae</taxon>
        <taxon>Pentapetalae</taxon>
        <taxon>asterids</taxon>
        <taxon>campanulids</taxon>
        <taxon>Asterales</taxon>
        <taxon>Asteraceae</taxon>
        <taxon>Cichorioideae</taxon>
        <taxon>Cichorieae</taxon>
        <taxon>Lactucinae</taxon>
        <taxon>Lactuca</taxon>
    </lineage>
</organism>
<name>A0A9R1WAL4_LACSA</name>
<gene>
    <name evidence="2" type="ORF">LSAT_V11C200072480</name>
</gene>
<comment type="caution">
    <text evidence="2">The sequence shown here is derived from an EMBL/GenBank/DDBJ whole genome shotgun (WGS) entry which is preliminary data.</text>
</comment>
<keyword evidence="3" id="KW-1185">Reference proteome</keyword>
<dbReference type="AlphaFoldDB" id="A0A9R1WAL4"/>
<keyword evidence="1" id="KW-0175">Coiled coil</keyword>
<proteinExistence type="predicted"/>
<reference evidence="2 3" key="1">
    <citation type="journal article" date="2017" name="Nat. Commun.">
        <title>Genome assembly with in vitro proximity ligation data and whole-genome triplication in lettuce.</title>
        <authorList>
            <person name="Reyes-Chin-Wo S."/>
            <person name="Wang Z."/>
            <person name="Yang X."/>
            <person name="Kozik A."/>
            <person name="Arikit S."/>
            <person name="Song C."/>
            <person name="Xia L."/>
            <person name="Froenicke L."/>
            <person name="Lavelle D.O."/>
            <person name="Truco M.J."/>
            <person name="Xia R."/>
            <person name="Zhu S."/>
            <person name="Xu C."/>
            <person name="Xu H."/>
            <person name="Xu X."/>
            <person name="Cox K."/>
            <person name="Korf I."/>
            <person name="Meyers B.C."/>
            <person name="Michelmore R.W."/>
        </authorList>
    </citation>
    <scope>NUCLEOTIDE SEQUENCE [LARGE SCALE GENOMIC DNA]</scope>
    <source>
        <strain evidence="3">cv. Salinas</strain>
        <tissue evidence="2">Seedlings</tissue>
    </source>
</reference>
<evidence type="ECO:0000313" key="3">
    <source>
        <dbReference type="Proteomes" id="UP000235145"/>
    </source>
</evidence>
<dbReference type="EMBL" id="NBSK02000002">
    <property type="protein sequence ID" value="KAJ0220214.1"/>
    <property type="molecule type" value="Genomic_DNA"/>
</dbReference>
<evidence type="ECO:0000256" key="1">
    <source>
        <dbReference type="SAM" id="Coils"/>
    </source>
</evidence>
<dbReference type="Proteomes" id="UP000235145">
    <property type="component" value="Unassembled WGS sequence"/>
</dbReference>
<sequence length="117" mass="13769">MDLCHAMKYSCLLILRIMTERLFQVKKAEEVHDLFLSRHADLPLLGEEVPESELFYTTGRLIFPKNSSQTCTSLDTSSEIHHIRTEIRKLEETINQQRMKLDDVRNIVNYMRSTNNQ</sequence>
<feature type="coiled-coil region" evidence="1">
    <location>
        <begin position="80"/>
        <end position="107"/>
    </location>
</feature>
<accession>A0A9R1WAL4</accession>
<evidence type="ECO:0000313" key="2">
    <source>
        <dbReference type="EMBL" id="KAJ0220214.1"/>
    </source>
</evidence>
<protein>
    <submittedName>
        <fullName evidence="2">Uncharacterized protein</fullName>
    </submittedName>
</protein>